<dbReference type="InterPro" id="IPR050438">
    <property type="entry name" value="LMW_PTPase"/>
</dbReference>
<feature type="domain" description="Phosphotyrosine protein phosphatase I" evidence="4">
    <location>
        <begin position="1"/>
        <end position="168"/>
    </location>
</feature>
<evidence type="ECO:0000259" key="4">
    <source>
        <dbReference type="SMART" id="SM00226"/>
    </source>
</evidence>
<name>A0ABX2K2D3_9MYCO</name>
<dbReference type="SMART" id="SM00226">
    <property type="entry name" value="LMWPc"/>
    <property type="match status" value="1"/>
</dbReference>
<dbReference type="PRINTS" id="PR00719">
    <property type="entry name" value="LMWPTPASE"/>
</dbReference>
<dbReference type="InterPro" id="IPR023485">
    <property type="entry name" value="Ptyr_pPase"/>
</dbReference>
<evidence type="ECO:0000256" key="3">
    <source>
        <dbReference type="ARBA" id="ARBA00022912"/>
    </source>
</evidence>
<evidence type="ECO:0000256" key="2">
    <source>
        <dbReference type="ARBA" id="ARBA00022801"/>
    </source>
</evidence>
<dbReference type="InterPro" id="IPR036196">
    <property type="entry name" value="Ptyr_pPase_sf"/>
</dbReference>
<dbReference type="InterPro" id="IPR017867">
    <property type="entry name" value="Tyr_phospatase_low_mol_wt"/>
</dbReference>
<dbReference type="EMBL" id="VBSB01000015">
    <property type="protein sequence ID" value="NTY62234.1"/>
    <property type="molecule type" value="Genomic_DNA"/>
</dbReference>
<keyword evidence="6" id="KW-1185">Reference proteome</keyword>
<comment type="caution">
    <text evidence="5">The sequence shown here is derived from an EMBL/GenBank/DDBJ whole genome shotgun (WGS) entry which is preliminary data.</text>
</comment>
<dbReference type="SUPFAM" id="SSF52788">
    <property type="entry name" value="Phosphotyrosine protein phosphatases I"/>
    <property type="match status" value="1"/>
</dbReference>
<proteinExistence type="inferred from homology"/>
<dbReference type="Proteomes" id="UP000708347">
    <property type="component" value="Unassembled WGS sequence"/>
</dbReference>
<keyword evidence="3" id="KW-0904">Protein phosphatase</keyword>
<evidence type="ECO:0000313" key="6">
    <source>
        <dbReference type="Proteomes" id="UP000708347"/>
    </source>
</evidence>
<dbReference type="Pfam" id="PF01451">
    <property type="entry name" value="LMWPc"/>
    <property type="match status" value="1"/>
</dbReference>
<dbReference type="Gene3D" id="3.40.50.2300">
    <property type="match status" value="1"/>
</dbReference>
<evidence type="ECO:0000256" key="1">
    <source>
        <dbReference type="ARBA" id="ARBA00011063"/>
    </source>
</evidence>
<accession>A0ABX2K2D3</accession>
<dbReference type="PANTHER" id="PTHR11717">
    <property type="entry name" value="LOW MOLECULAR WEIGHT PROTEIN TYROSINE PHOSPHATASE"/>
    <property type="match status" value="1"/>
</dbReference>
<comment type="similarity">
    <text evidence="1">Belongs to the low molecular weight phosphotyrosine protein phosphatase family.</text>
</comment>
<organism evidence="5 6">
    <name type="scientific">Mycolicibacterium sphagni</name>
    <dbReference type="NCBI Taxonomy" id="1786"/>
    <lineage>
        <taxon>Bacteria</taxon>
        <taxon>Bacillati</taxon>
        <taxon>Actinomycetota</taxon>
        <taxon>Actinomycetes</taxon>
        <taxon>Mycobacteriales</taxon>
        <taxon>Mycobacteriaceae</taxon>
        <taxon>Mycolicibacterium</taxon>
    </lineage>
</organism>
<dbReference type="PANTHER" id="PTHR11717:SF31">
    <property type="entry name" value="LOW MOLECULAR WEIGHT PROTEIN-TYROSINE-PHOSPHATASE ETP-RELATED"/>
    <property type="match status" value="1"/>
</dbReference>
<evidence type="ECO:0000313" key="5">
    <source>
        <dbReference type="EMBL" id="NTY62234.1"/>
    </source>
</evidence>
<protein>
    <submittedName>
        <fullName evidence="5">Low molecular weight phosphatase family protein</fullName>
    </submittedName>
</protein>
<keyword evidence="2" id="KW-0378">Hydrolase</keyword>
<gene>
    <name evidence="5" type="ORF">FEG63_22080</name>
</gene>
<sequence>MRILFVCTGNICRSPMAERLAAAYCTQSQSQGLTTSSAGTRAVIASPIHPEAVRVLERLGGDASDFAARQLTPQIASDADLVITMTKAHRDAVLGLAPRQLRRTFTLSEAALLVSKWNAQSVADLASLRPHLASTEVADIPDPIGQGPEFFTRVGAQIADLLPPVLELCKPS</sequence>
<dbReference type="RefSeq" id="WP_174400198.1">
    <property type="nucleotide sequence ID" value="NZ_VBSB01000015.1"/>
</dbReference>
<reference evidence="5 6" key="1">
    <citation type="submission" date="2019-05" db="EMBL/GenBank/DDBJ databases">
        <title>Mycolicibacterium sphagni ENV482 genome assembly.</title>
        <authorList>
            <person name="Chen W."/>
            <person name="Faulkner N.W."/>
            <person name="Hyman M.R."/>
        </authorList>
    </citation>
    <scope>NUCLEOTIDE SEQUENCE [LARGE SCALE GENOMIC DNA]</scope>
    <source>
        <strain evidence="5 6">ENV482</strain>
    </source>
</reference>